<protein>
    <submittedName>
        <fullName evidence="3">Carbohydrate porin</fullName>
    </submittedName>
</protein>
<dbReference type="RefSeq" id="WP_153233394.1">
    <property type="nucleotide sequence ID" value="NZ_WINI01000001.1"/>
</dbReference>
<feature type="signal peptide" evidence="2">
    <location>
        <begin position="1"/>
        <end position="50"/>
    </location>
</feature>
<dbReference type="OrthoDB" id="545475at2"/>
<evidence type="ECO:0000313" key="4">
    <source>
        <dbReference type="Proteomes" id="UP000451565"/>
    </source>
</evidence>
<evidence type="ECO:0000313" key="3">
    <source>
        <dbReference type="EMBL" id="MQQ99859.1"/>
    </source>
</evidence>
<feature type="chain" id="PRO_5033092220" evidence="2">
    <location>
        <begin position="51"/>
        <end position="509"/>
    </location>
</feature>
<dbReference type="InterPro" id="IPR038673">
    <property type="entry name" value="OprB_sf"/>
</dbReference>
<dbReference type="InterPro" id="IPR007049">
    <property type="entry name" value="Carb-sel_porin_OprB"/>
</dbReference>
<dbReference type="GO" id="GO:0008643">
    <property type="term" value="P:carbohydrate transport"/>
    <property type="evidence" value="ECO:0007669"/>
    <property type="project" value="InterPro"/>
</dbReference>
<evidence type="ECO:0000256" key="2">
    <source>
        <dbReference type="RuleBase" id="RU363072"/>
    </source>
</evidence>
<dbReference type="GO" id="GO:0016020">
    <property type="term" value="C:membrane"/>
    <property type="evidence" value="ECO:0007669"/>
    <property type="project" value="InterPro"/>
</dbReference>
<proteinExistence type="inferred from homology"/>
<dbReference type="Proteomes" id="UP000451565">
    <property type="component" value="Unassembled WGS sequence"/>
</dbReference>
<dbReference type="PANTHER" id="PTHR37944">
    <property type="entry name" value="PORIN B"/>
    <property type="match status" value="1"/>
</dbReference>
<reference evidence="3 4" key="1">
    <citation type="submission" date="2019-10" db="EMBL/GenBank/DDBJ databases">
        <title>Glaciimonas soli sp. nov., a psychrophilic bacterium isolated from the forest soil of a high elevation mountain in Taiwan.</title>
        <authorList>
            <person name="Wang L.-T."/>
            <person name="Shieh W.Y."/>
        </authorList>
    </citation>
    <scope>NUCLEOTIDE SEQUENCE [LARGE SCALE GENOMIC DNA]</scope>
    <source>
        <strain evidence="3 4">GS1</strain>
    </source>
</reference>
<comment type="caution">
    <text evidence="3">The sequence shown here is derived from an EMBL/GenBank/DDBJ whole genome shotgun (WGS) entry which is preliminary data.</text>
</comment>
<keyword evidence="2" id="KW-0732">Signal</keyword>
<dbReference type="Pfam" id="PF04966">
    <property type="entry name" value="OprB"/>
    <property type="match status" value="1"/>
</dbReference>
<dbReference type="GO" id="GO:0015288">
    <property type="term" value="F:porin activity"/>
    <property type="evidence" value="ECO:0007669"/>
    <property type="project" value="InterPro"/>
</dbReference>
<dbReference type="EMBL" id="WINI01000001">
    <property type="protein sequence ID" value="MQQ99859.1"/>
    <property type="molecule type" value="Genomic_DNA"/>
</dbReference>
<gene>
    <name evidence="3" type="ORF">GEV47_04060</name>
</gene>
<dbReference type="PANTHER" id="PTHR37944:SF1">
    <property type="entry name" value="PORIN B"/>
    <property type="match status" value="1"/>
</dbReference>
<dbReference type="AlphaFoldDB" id="A0A843YLR8"/>
<keyword evidence="4" id="KW-1185">Reference proteome</keyword>
<name>A0A843YLR8_9BURK</name>
<accession>A0A843YLR8</accession>
<organism evidence="3 4">
    <name type="scientific">Glaciimonas soli</name>
    <dbReference type="NCBI Taxonomy" id="2590999"/>
    <lineage>
        <taxon>Bacteria</taxon>
        <taxon>Pseudomonadati</taxon>
        <taxon>Pseudomonadota</taxon>
        <taxon>Betaproteobacteria</taxon>
        <taxon>Burkholderiales</taxon>
        <taxon>Oxalobacteraceae</taxon>
        <taxon>Glaciimonas</taxon>
    </lineage>
</organism>
<dbReference type="Gene3D" id="2.40.160.180">
    <property type="entry name" value="Carbohydrate-selective porin OprB"/>
    <property type="match status" value="1"/>
</dbReference>
<evidence type="ECO:0000256" key="1">
    <source>
        <dbReference type="ARBA" id="ARBA00008769"/>
    </source>
</evidence>
<dbReference type="InterPro" id="IPR052932">
    <property type="entry name" value="OprB_Porin"/>
</dbReference>
<comment type="similarity">
    <text evidence="1 2">Belongs to the OprB family.</text>
</comment>
<sequence length="509" mass="55365">MHNNNARIDHQAPVLQPKRMQRNLSRRFFRKASCAAVTTVLLSALSNVYAAPPPISIPASGDLSGASSGGLFGFMDGIDRSSTLLGDMWGFRSALSRYGISFGLQETSEYLGNTTGGTKTGFVYDGLTQAVMQLNTQRAFGHYGGLFNVSALQIHGNSLSAENLQTLQTASGIEADRATRLWELWYDQKFLEEDRLDIKVGQQSIDQEFMVSSNALMFVNTMFGWPMLPSADMPGGGPAYPLSAVGARFSARPVDGITILAGVFNGSPSSNTSGDSQLNNPHGLNFPVGKGTLSIMEVQFSYPAVGSMVEPGASPPLGWTYRIGAWYDSEQFGDQAWDENGLSLANPGSDGQPQLHHGNYAFYAVGDHLVWRDPIDPNRTIALFARVMGTPLKDRNLIDASVNAGMVFHSPFRYRTDDTFGLGVGYAHVSKQAAALDSATNFYNGTTSPIRSSEKFVEATYQYQVRPWLQLQPDLQYVFNPGAGIANPDDPSHRVKNELVLGLRTNIAF</sequence>